<keyword evidence="2" id="KW-1185">Reference proteome</keyword>
<dbReference type="AlphaFoldDB" id="A0A4C1VGP2"/>
<organism evidence="1 2">
    <name type="scientific">Eumeta variegata</name>
    <name type="common">Bagworm moth</name>
    <name type="synonym">Eumeta japonica</name>
    <dbReference type="NCBI Taxonomy" id="151549"/>
    <lineage>
        <taxon>Eukaryota</taxon>
        <taxon>Metazoa</taxon>
        <taxon>Ecdysozoa</taxon>
        <taxon>Arthropoda</taxon>
        <taxon>Hexapoda</taxon>
        <taxon>Insecta</taxon>
        <taxon>Pterygota</taxon>
        <taxon>Neoptera</taxon>
        <taxon>Endopterygota</taxon>
        <taxon>Lepidoptera</taxon>
        <taxon>Glossata</taxon>
        <taxon>Ditrysia</taxon>
        <taxon>Tineoidea</taxon>
        <taxon>Psychidae</taxon>
        <taxon>Oiketicinae</taxon>
        <taxon>Eumeta</taxon>
    </lineage>
</organism>
<evidence type="ECO:0000313" key="2">
    <source>
        <dbReference type="Proteomes" id="UP000299102"/>
    </source>
</evidence>
<accession>A0A4C1VGP2</accession>
<protein>
    <submittedName>
        <fullName evidence="1">Uncharacterized protein</fullName>
    </submittedName>
</protein>
<name>A0A4C1VGP2_EUMVA</name>
<comment type="caution">
    <text evidence="1">The sequence shown here is derived from an EMBL/GenBank/DDBJ whole genome shotgun (WGS) entry which is preliminary data.</text>
</comment>
<dbReference type="Proteomes" id="UP000299102">
    <property type="component" value="Unassembled WGS sequence"/>
</dbReference>
<reference evidence="1 2" key="1">
    <citation type="journal article" date="2019" name="Commun. Biol.">
        <title>The bagworm genome reveals a unique fibroin gene that provides high tensile strength.</title>
        <authorList>
            <person name="Kono N."/>
            <person name="Nakamura H."/>
            <person name="Ohtoshi R."/>
            <person name="Tomita M."/>
            <person name="Numata K."/>
            <person name="Arakawa K."/>
        </authorList>
    </citation>
    <scope>NUCLEOTIDE SEQUENCE [LARGE SCALE GENOMIC DNA]</scope>
</reference>
<proteinExistence type="predicted"/>
<sequence>MTKAFAGPQQAVSPELGPDFPYRKYDAVNIAIRSKITDNVSLLSRSLHVAGVTSAYGHTPPPPARPRPVGHFRCRTGALSSGAPFAPPQ</sequence>
<evidence type="ECO:0000313" key="1">
    <source>
        <dbReference type="EMBL" id="GBP37790.1"/>
    </source>
</evidence>
<dbReference type="EMBL" id="BGZK01000338">
    <property type="protein sequence ID" value="GBP37790.1"/>
    <property type="molecule type" value="Genomic_DNA"/>
</dbReference>
<gene>
    <name evidence="1" type="ORF">EVAR_29992_1</name>
</gene>